<evidence type="ECO:0000256" key="7">
    <source>
        <dbReference type="ARBA" id="ARBA00013188"/>
    </source>
</evidence>
<keyword evidence="9" id="KW-0413">Isomerase</keyword>
<dbReference type="Gene3D" id="3.20.20.70">
    <property type="entry name" value="Aldolase class I"/>
    <property type="match status" value="1"/>
</dbReference>
<dbReference type="FunFam" id="3.20.20.70:FF:000004">
    <property type="entry name" value="Ribulose-phosphate 3-epimerase"/>
    <property type="match status" value="1"/>
</dbReference>
<dbReference type="SUPFAM" id="SSF51366">
    <property type="entry name" value="Ribulose-phoshate binding barrel"/>
    <property type="match status" value="1"/>
</dbReference>
<evidence type="ECO:0000256" key="8">
    <source>
        <dbReference type="ARBA" id="ARBA00022723"/>
    </source>
</evidence>
<organism evidence="10 11">
    <name type="scientific">Lactiplantibacillus fabifermentans T30PCM01</name>
    <dbReference type="NCBI Taxonomy" id="1400520"/>
    <lineage>
        <taxon>Bacteria</taxon>
        <taxon>Bacillati</taxon>
        <taxon>Bacillota</taxon>
        <taxon>Bacilli</taxon>
        <taxon>Lactobacillales</taxon>
        <taxon>Lactobacillaceae</taxon>
        <taxon>Lactiplantibacillus</taxon>
    </lineage>
</organism>
<dbReference type="InterPro" id="IPR011060">
    <property type="entry name" value="RibuloseP-bd_barrel"/>
</dbReference>
<evidence type="ECO:0000256" key="9">
    <source>
        <dbReference type="ARBA" id="ARBA00023235"/>
    </source>
</evidence>
<sequence length="221" mass="24323">MSLLLSPSMMCANFSNLEQEVNSLDNAGIDFFHMDIMDGSFVPNFGMGLQDYEYIGKIAQHPLDAHLMIENPGKYVQLFSDLGAQVIYFHPEADQQPARVIDNIHGLGKKAGIAINPGTSVTAVEGLLPIVDYVMVMTVNPGFAGQPFLDYVLPKFEQLTALQKQFGFTISVDGAISRQRISQLKALGVENFILGTSTLFNKNQSYQTIIDEVRSENTVLA</sequence>
<comment type="cofactor">
    <cofactor evidence="2">
        <name>Mn(2+)</name>
        <dbReference type="ChEBI" id="CHEBI:29035"/>
    </cofactor>
</comment>
<evidence type="ECO:0000313" key="11">
    <source>
        <dbReference type="Proteomes" id="UP000019247"/>
    </source>
</evidence>
<protein>
    <recommendedName>
        <fullName evidence="7">ribulose-phosphate 3-epimerase</fullName>
        <ecNumber evidence="7">5.1.3.1</ecNumber>
    </recommendedName>
</protein>
<comment type="cofactor">
    <cofactor evidence="5">
        <name>Fe(2+)</name>
        <dbReference type="ChEBI" id="CHEBI:29033"/>
    </cofactor>
</comment>
<dbReference type="AlphaFoldDB" id="W6T4J6"/>
<accession>W6T4J6</accession>
<dbReference type="HOGENOM" id="CLU_054856_2_1_9"/>
<evidence type="ECO:0000256" key="5">
    <source>
        <dbReference type="ARBA" id="ARBA00001954"/>
    </source>
</evidence>
<comment type="cofactor">
    <cofactor evidence="3">
        <name>Co(2+)</name>
        <dbReference type="ChEBI" id="CHEBI:48828"/>
    </cofactor>
</comment>
<gene>
    <name evidence="10" type="ORF">LFAB_16420</name>
</gene>
<dbReference type="EMBL" id="AWWK01000093">
    <property type="protein sequence ID" value="ETY72638.1"/>
    <property type="molecule type" value="Genomic_DNA"/>
</dbReference>
<reference evidence="10 11" key="1">
    <citation type="journal article" date="2014" name="Genome Announc.">
        <title>Genome Sequence of Lactobacillus fabifermentans Strain T30PCM01, Isolated from Fermenting Grape Marc.</title>
        <authorList>
            <person name="Treu L."/>
            <person name="Vendramin V."/>
            <person name="Bovo B."/>
            <person name="Giacomini A."/>
            <person name="Corich V."/>
            <person name="Campanaro S."/>
        </authorList>
    </citation>
    <scope>NUCLEOTIDE SEQUENCE [LARGE SCALE GENOMIC DNA]</scope>
    <source>
        <strain evidence="10 11">T30PCM01</strain>
    </source>
</reference>
<comment type="caution">
    <text evidence="10">The sequence shown here is derived from an EMBL/GenBank/DDBJ whole genome shotgun (WGS) entry which is preliminary data.</text>
</comment>
<dbReference type="CDD" id="cd00429">
    <property type="entry name" value="RPE"/>
    <property type="match status" value="1"/>
</dbReference>
<dbReference type="Proteomes" id="UP000019247">
    <property type="component" value="Unassembled WGS sequence"/>
</dbReference>
<dbReference type="EC" id="5.1.3.1" evidence="7"/>
<evidence type="ECO:0000256" key="4">
    <source>
        <dbReference type="ARBA" id="ARBA00001947"/>
    </source>
</evidence>
<evidence type="ECO:0000256" key="1">
    <source>
        <dbReference type="ARBA" id="ARBA00001782"/>
    </source>
</evidence>
<dbReference type="PATRIC" id="fig|1400520.3.peg.3227"/>
<dbReference type="eggNOG" id="COG0036">
    <property type="taxonomic scope" value="Bacteria"/>
</dbReference>
<comment type="similarity">
    <text evidence="6">Belongs to the ribulose-phosphate 3-epimerase family.</text>
</comment>
<evidence type="ECO:0000256" key="6">
    <source>
        <dbReference type="ARBA" id="ARBA00009541"/>
    </source>
</evidence>
<dbReference type="GO" id="GO:0046872">
    <property type="term" value="F:metal ion binding"/>
    <property type="evidence" value="ECO:0007669"/>
    <property type="project" value="UniProtKB-KW"/>
</dbReference>
<keyword evidence="8" id="KW-0479">Metal-binding</keyword>
<dbReference type="InterPro" id="IPR000056">
    <property type="entry name" value="Ribul_P_3_epim-like"/>
</dbReference>
<dbReference type="STRING" id="1400520.LFAB_16420"/>
<comment type="catalytic activity">
    <reaction evidence="1">
        <text>D-ribulose 5-phosphate = D-xylulose 5-phosphate</text>
        <dbReference type="Rhea" id="RHEA:13677"/>
        <dbReference type="ChEBI" id="CHEBI:57737"/>
        <dbReference type="ChEBI" id="CHEBI:58121"/>
        <dbReference type="EC" id="5.1.3.1"/>
    </reaction>
</comment>
<evidence type="ECO:0000256" key="3">
    <source>
        <dbReference type="ARBA" id="ARBA00001941"/>
    </source>
</evidence>
<dbReference type="OrthoDB" id="1645589at2"/>
<dbReference type="Pfam" id="PF00834">
    <property type="entry name" value="Ribul_P_3_epim"/>
    <property type="match status" value="1"/>
</dbReference>
<dbReference type="NCBIfam" id="NF004076">
    <property type="entry name" value="PRK05581.1-4"/>
    <property type="match status" value="1"/>
</dbReference>
<dbReference type="PANTHER" id="PTHR11749">
    <property type="entry name" value="RIBULOSE-5-PHOSPHATE-3-EPIMERASE"/>
    <property type="match status" value="1"/>
</dbReference>
<evidence type="ECO:0000256" key="2">
    <source>
        <dbReference type="ARBA" id="ARBA00001936"/>
    </source>
</evidence>
<dbReference type="GO" id="GO:0005975">
    <property type="term" value="P:carbohydrate metabolic process"/>
    <property type="evidence" value="ECO:0007669"/>
    <property type="project" value="InterPro"/>
</dbReference>
<evidence type="ECO:0000313" key="10">
    <source>
        <dbReference type="EMBL" id="ETY72638.1"/>
    </source>
</evidence>
<dbReference type="InterPro" id="IPR013785">
    <property type="entry name" value="Aldolase_TIM"/>
</dbReference>
<dbReference type="GO" id="GO:0004750">
    <property type="term" value="F:D-ribulose-phosphate 3-epimerase activity"/>
    <property type="evidence" value="ECO:0007669"/>
    <property type="project" value="UniProtKB-EC"/>
</dbReference>
<name>W6T4J6_9LACO</name>
<comment type="cofactor">
    <cofactor evidence="4">
        <name>Zn(2+)</name>
        <dbReference type="ChEBI" id="CHEBI:29105"/>
    </cofactor>
</comment>
<dbReference type="RefSeq" id="WP_024626398.1">
    <property type="nucleotide sequence ID" value="NZ_KK036539.1"/>
</dbReference>
<proteinExistence type="inferred from homology"/>
<dbReference type="GO" id="GO:0005737">
    <property type="term" value="C:cytoplasm"/>
    <property type="evidence" value="ECO:0007669"/>
    <property type="project" value="UniProtKB-ARBA"/>
</dbReference>